<keyword evidence="4 9" id="KW-0509">mRNA transport</keyword>
<dbReference type="GO" id="GO:0017056">
    <property type="term" value="F:structural constituent of nuclear pore"/>
    <property type="evidence" value="ECO:0007669"/>
    <property type="project" value="TreeGrafter"/>
</dbReference>
<keyword evidence="5 9" id="KW-0653">Protein transport</keyword>
<evidence type="ECO:0000256" key="10">
    <source>
        <dbReference type="SAM" id="MobiDB-lite"/>
    </source>
</evidence>
<dbReference type="GO" id="GO:0031965">
    <property type="term" value="C:nuclear membrane"/>
    <property type="evidence" value="ECO:0007669"/>
    <property type="project" value="UniProtKB-UniRule"/>
</dbReference>
<feature type="region of interest" description="Disordered" evidence="10">
    <location>
        <begin position="163"/>
        <end position="189"/>
    </location>
</feature>
<evidence type="ECO:0000313" key="11">
    <source>
        <dbReference type="EMBL" id="KAG0652522.1"/>
    </source>
</evidence>
<feature type="compositionally biased region" description="Low complexity" evidence="10">
    <location>
        <begin position="27"/>
        <end position="36"/>
    </location>
</feature>
<feature type="region of interest" description="Disordered" evidence="10">
    <location>
        <begin position="968"/>
        <end position="987"/>
    </location>
</feature>
<proteinExistence type="inferred from homology"/>
<comment type="subunit">
    <text evidence="9">Component of the nuclear pore complex (NPC).</text>
</comment>
<evidence type="ECO:0000256" key="7">
    <source>
        <dbReference type="ARBA" id="ARBA00023132"/>
    </source>
</evidence>
<evidence type="ECO:0000256" key="5">
    <source>
        <dbReference type="ARBA" id="ARBA00022927"/>
    </source>
</evidence>
<evidence type="ECO:0000313" key="12">
    <source>
        <dbReference type="Proteomes" id="UP000785200"/>
    </source>
</evidence>
<evidence type="ECO:0000256" key="9">
    <source>
        <dbReference type="RuleBase" id="RU365073"/>
    </source>
</evidence>
<reference evidence="11" key="1">
    <citation type="submission" date="2019-07" db="EMBL/GenBank/DDBJ databases">
        <title>Hyphodiscus hymeniophilus genome sequencing and assembly.</title>
        <authorList>
            <person name="Kramer G."/>
            <person name="Nodwell J."/>
        </authorList>
    </citation>
    <scope>NUCLEOTIDE SEQUENCE</scope>
    <source>
        <strain evidence="11">ATCC 34498</strain>
    </source>
</reference>
<dbReference type="GO" id="GO:0045893">
    <property type="term" value="P:positive regulation of DNA-templated transcription"/>
    <property type="evidence" value="ECO:0007669"/>
    <property type="project" value="TreeGrafter"/>
</dbReference>
<evidence type="ECO:0000256" key="2">
    <source>
        <dbReference type="ARBA" id="ARBA00005573"/>
    </source>
</evidence>
<keyword evidence="3 9" id="KW-0813">Transport</keyword>
<evidence type="ECO:0000256" key="4">
    <source>
        <dbReference type="ARBA" id="ARBA00022816"/>
    </source>
</evidence>
<comment type="function">
    <text evidence="9">Functions as a component of the nuclear pore complex (NPC).</text>
</comment>
<accession>A0A9P6VRZ8</accession>
<dbReference type="GO" id="GO:0006406">
    <property type="term" value="P:mRNA export from nucleus"/>
    <property type="evidence" value="ECO:0007669"/>
    <property type="project" value="TreeGrafter"/>
</dbReference>
<evidence type="ECO:0000256" key="8">
    <source>
        <dbReference type="ARBA" id="ARBA00023242"/>
    </source>
</evidence>
<comment type="similarity">
    <text evidence="2 9">Belongs to the nucleoporin Nup85 family.</text>
</comment>
<dbReference type="PANTHER" id="PTHR13373:SF21">
    <property type="entry name" value="NUCLEAR PORE COMPLEX PROTEIN NUP85"/>
    <property type="match status" value="1"/>
</dbReference>
<keyword evidence="9" id="KW-0472">Membrane</keyword>
<sequence length="1059" mass="115809">MVGFQAPSFSSSPPSTPDKVSSNPFSFGATGPSTTPAGPPPSSAGSFTPAGPPPSSVFGSSMLGGTNAIKPLSYSKQGTFEPSKLQFESPKSSAASFRPSGLANEYQSSPQRGYYAPQDDDEEEESVEQYSEEEEEEQGGYGNQERYVEVDDAMTDEVAQYEDDETGDGYQFNMPGSSARGALDEDSNSDLDLATPEALRDSRLMSLRESTFPTQPKPSMYGKIAKDIYSQMSFPAVTESDDLVLDTEAIVARLYVEDTEGADNEETLQRALLLVSGELTKLWATYDKNTAILDSEEYTTAIGPGPRASKFAKANFIAGLTLQIHHPQVDDSSSFKPKAKPLPRIMLEWIDQYHDPYPQSLEEIGAHRPSPANHHLFWDTILNALLRGKVLAVVNMMKGAGWKDARSDMDDVRIQSSQAGYSGVALANVQKVIDAATQVLSHCPAVYGDWNIRSPDWAMFRMRISQTLADLKRFAEGRDSNFNESVDAAKSSRLNASDTYSQSVRRAESRVPWHIYQRLVTLYGIVMGETDAIIENAQDWCEATVGLLVWWDEANDERRGSLGRSRSGRDSDTDTYIWKLRKAFNAATSGSTDFQVNTLDPVEVALASLLEGENEAVIGFLRSWSGPVSSAVAEVASLAGWLPQAESRDLINMGSLDQDDLDLLGIESSPSKTDGVKDQTLIAYARAVAERDTLSSRGITREGWQLAIALLGRLDSTSRSEEMIVNFLDRFELDSSATVDKLWVLLNDIGMTQHAESTAEKYATDLAENTHKYGEALWYYALAHRTQKVKDVLDLLISLSLVQSTAYPADPELDDHLRRLVSSPRDTLTQMSKMDGEGAELLHKTLSGYATLRKFYTLRDEQLNVSKQSSVSRTQEAAAALLAVISSSDDNITGGLYDEERGAVVNVDFLLALLGEAMVFVNQPGSTLIVSQIETLLKAIEDLQTVGPRVYSACSEFLQTVIASGQGLKGSSPTDMLRKSSSGASGSSFSMVGSSMFASQLKQSMSSSGVLVKGNIKRGWDWRRGISASMKAEDVLRILRLGLAKDLAKAWLIEIDNKM</sequence>
<evidence type="ECO:0000256" key="6">
    <source>
        <dbReference type="ARBA" id="ARBA00023010"/>
    </source>
</evidence>
<evidence type="ECO:0000256" key="3">
    <source>
        <dbReference type="ARBA" id="ARBA00022448"/>
    </source>
</evidence>
<feature type="compositionally biased region" description="Acidic residues" evidence="10">
    <location>
        <begin position="118"/>
        <end position="138"/>
    </location>
</feature>
<dbReference type="AlphaFoldDB" id="A0A9P6VRZ8"/>
<dbReference type="Proteomes" id="UP000785200">
    <property type="component" value="Unassembled WGS sequence"/>
</dbReference>
<evidence type="ECO:0000256" key="1">
    <source>
        <dbReference type="ARBA" id="ARBA00004567"/>
    </source>
</evidence>
<dbReference type="EMBL" id="VNKQ01000002">
    <property type="protein sequence ID" value="KAG0652522.1"/>
    <property type="molecule type" value="Genomic_DNA"/>
</dbReference>
<dbReference type="GO" id="GO:0006606">
    <property type="term" value="P:protein import into nucleus"/>
    <property type="evidence" value="ECO:0007669"/>
    <property type="project" value="TreeGrafter"/>
</dbReference>
<dbReference type="Pfam" id="PF07575">
    <property type="entry name" value="Nucleopor_Nup85"/>
    <property type="match status" value="1"/>
</dbReference>
<comment type="caution">
    <text evidence="11">The sequence shown here is derived from an EMBL/GenBank/DDBJ whole genome shotgun (WGS) entry which is preliminary data.</text>
</comment>
<comment type="subcellular location">
    <subcellularLocation>
        <location evidence="1 9">Nucleus</location>
        <location evidence="1 9">Nuclear pore complex</location>
    </subcellularLocation>
</comment>
<feature type="region of interest" description="Disordered" evidence="10">
    <location>
        <begin position="1"/>
        <end position="146"/>
    </location>
</feature>
<protein>
    <recommendedName>
        <fullName evidence="9">Nuclear pore complex protein Nup85</fullName>
    </recommendedName>
</protein>
<keyword evidence="8 9" id="KW-0539">Nucleus</keyword>
<dbReference type="GO" id="GO:0031080">
    <property type="term" value="C:nuclear pore outer ring"/>
    <property type="evidence" value="ECO:0007669"/>
    <property type="project" value="TreeGrafter"/>
</dbReference>
<dbReference type="InterPro" id="IPR011502">
    <property type="entry name" value="Nucleoporin_Nup85"/>
</dbReference>
<dbReference type="OrthoDB" id="5422384at2759"/>
<keyword evidence="7 9" id="KW-0906">Nuclear pore complex</keyword>
<keyword evidence="12" id="KW-1185">Reference proteome</keyword>
<organism evidence="11 12">
    <name type="scientific">Hyphodiscus hymeniophilus</name>
    <dbReference type="NCBI Taxonomy" id="353542"/>
    <lineage>
        <taxon>Eukaryota</taxon>
        <taxon>Fungi</taxon>
        <taxon>Dikarya</taxon>
        <taxon>Ascomycota</taxon>
        <taxon>Pezizomycotina</taxon>
        <taxon>Leotiomycetes</taxon>
        <taxon>Helotiales</taxon>
        <taxon>Hyphodiscaceae</taxon>
        <taxon>Hyphodiscus</taxon>
    </lineage>
</organism>
<dbReference type="PANTHER" id="PTHR13373">
    <property type="entry name" value="FROUNT PROTEIN-RELATED"/>
    <property type="match status" value="1"/>
</dbReference>
<keyword evidence="6 9" id="KW-0811">Translocation</keyword>
<name>A0A9P6VRZ8_9HELO</name>
<gene>
    <name evidence="11" type="ORF">D0Z07_0022</name>
</gene>